<dbReference type="PANTHER" id="PTHR33406:SF13">
    <property type="entry name" value="MEMBRANE PROTEIN YDFJ"/>
    <property type="match status" value="1"/>
</dbReference>
<feature type="transmembrane region" description="Helical" evidence="6">
    <location>
        <begin position="231"/>
        <end position="253"/>
    </location>
</feature>
<dbReference type="InterPro" id="IPR050545">
    <property type="entry name" value="Mycobact_MmpL"/>
</dbReference>
<keyword evidence="5 6" id="KW-0472">Membrane</keyword>
<feature type="transmembrane region" description="Helical" evidence="6">
    <location>
        <begin position="640"/>
        <end position="662"/>
    </location>
</feature>
<feature type="transmembrane region" description="Helical" evidence="6">
    <location>
        <begin position="562"/>
        <end position="583"/>
    </location>
</feature>
<feature type="transmembrane region" description="Helical" evidence="6">
    <location>
        <begin position="374"/>
        <end position="394"/>
    </location>
</feature>
<comment type="subcellular location">
    <subcellularLocation>
        <location evidence="1">Cell membrane</location>
        <topology evidence="1">Multi-pass membrane protein</topology>
    </subcellularLocation>
</comment>
<feature type="transmembrane region" description="Helical" evidence="6">
    <location>
        <begin position="181"/>
        <end position="198"/>
    </location>
</feature>
<keyword evidence="9" id="KW-1185">Reference proteome</keyword>
<dbReference type="PANTHER" id="PTHR33406">
    <property type="entry name" value="MEMBRANE PROTEIN MJ1562-RELATED"/>
    <property type="match status" value="1"/>
</dbReference>
<feature type="transmembrane region" description="Helical" evidence="6">
    <location>
        <begin position="205"/>
        <end position="225"/>
    </location>
</feature>
<evidence type="ECO:0000256" key="6">
    <source>
        <dbReference type="SAM" id="Phobius"/>
    </source>
</evidence>
<organism evidence="8 9">
    <name type="scientific">Dietzia timorensis</name>
    <dbReference type="NCBI Taxonomy" id="499555"/>
    <lineage>
        <taxon>Bacteria</taxon>
        <taxon>Bacillati</taxon>
        <taxon>Actinomycetota</taxon>
        <taxon>Actinomycetes</taxon>
        <taxon>Mycobacteriales</taxon>
        <taxon>Dietziaceae</taxon>
        <taxon>Dietzia</taxon>
    </lineage>
</organism>
<dbReference type="EMBL" id="CP015961">
    <property type="protein sequence ID" value="ANI94012.1"/>
    <property type="molecule type" value="Genomic_DNA"/>
</dbReference>
<dbReference type="Pfam" id="PF03176">
    <property type="entry name" value="MMPL"/>
    <property type="match status" value="2"/>
</dbReference>
<dbReference type="PROSITE" id="PS50156">
    <property type="entry name" value="SSD"/>
    <property type="match status" value="1"/>
</dbReference>
<feature type="transmembrane region" description="Helical" evidence="6">
    <location>
        <begin position="531"/>
        <end position="550"/>
    </location>
</feature>
<reference evidence="8 9" key="1">
    <citation type="submission" date="2016-06" db="EMBL/GenBank/DDBJ databases">
        <title>Complete genome sequence of a saline-alkali tolerant type strain Dietzia timorensis ID05-A0528T.</title>
        <authorList>
            <person name="Wu X."/>
        </authorList>
    </citation>
    <scope>NUCLEOTIDE SEQUENCE [LARGE SCALE GENOMIC DNA]</scope>
    <source>
        <strain evidence="8 9">ID05-A0528</strain>
    </source>
</reference>
<dbReference type="InterPro" id="IPR000731">
    <property type="entry name" value="SSD"/>
</dbReference>
<keyword evidence="3 6" id="KW-0812">Transmembrane</keyword>
<gene>
    <name evidence="8" type="ORF">BJL86_3253</name>
</gene>
<evidence type="ECO:0000256" key="4">
    <source>
        <dbReference type="ARBA" id="ARBA00022989"/>
    </source>
</evidence>
<accession>A0A173LRM6</accession>
<dbReference type="InterPro" id="IPR004869">
    <property type="entry name" value="MMPL_dom"/>
</dbReference>
<evidence type="ECO:0000259" key="7">
    <source>
        <dbReference type="PROSITE" id="PS50156"/>
    </source>
</evidence>
<dbReference type="Proteomes" id="UP000186104">
    <property type="component" value="Chromosome"/>
</dbReference>
<dbReference type="KEGG" id="dtm:BJL86_3253"/>
<keyword evidence="2" id="KW-1003">Cell membrane</keyword>
<dbReference type="GO" id="GO:0005886">
    <property type="term" value="C:plasma membrane"/>
    <property type="evidence" value="ECO:0007669"/>
    <property type="project" value="UniProtKB-SubCell"/>
</dbReference>
<dbReference type="Gene3D" id="1.20.1640.10">
    <property type="entry name" value="Multidrug efflux transporter AcrB transmembrane domain"/>
    <property type="match status" value="2"/>
</dbReference>
<dbReference type="AlphaFoldDB" id="A0A173LRM6"/>
<feature type="transmembrane region" description="Helical" evidence="6">
    <location>
        <begin position="274"/>
        <end position="298"/>
    </location>
</feature>
<evidence type="ECO:0000256" key="5">
    <source>
        <dbReference type="ARBA" id="ARBA00023136"/>
    </source>
</evidence>
<evidence type="ECO:0000256" key="2">
    <source>
        <dbReference type="ARBA" id="ARBA00022475"/>
    </source>
</evidence>
<dbReference type="RefSeq" id="WP_075845104.1">
    <property type="nucleotide sequence ID" value="NZ_CP015961.1"/>
</dbReference>
<dbReference type="STRING" id="499555.BJL86_3253"/>
<feature type="transmembrane region" description="Helical" evidence="6">
    <location>
        <begin position="304"/>
        <end position="331"/>
    </location>
</feature>
<proteinExistence type="predicted"/>
<sequence>MSSFLYSLGRACYRLGWRVIALWFVLIAVCAAGALALGAGTNDTIEIPGVESQEALEDLSRIYPEAAGTSAQVVVELPDGVTTDDDAARAGIDEAVRQLSGVEQIASVASPYDDLVSGTISEDRSTAIITAQYAVPMFDVTESSLAGLEHTAMAAEDGLPQGSHIHLGGEAFSNNVPEPSATEAIGIVLALIFLYALFRSLKTAVIPLFTALIGVAATELLIQASTGSLDVMATAPMLALMIGLAVGIDYALFIVSRYRDELREGVDPAKAAAIATATAGSAVVFAGVTVIIALIGLFVAGIPFLTIMGVAAALGVAMAIAVAVTAIPAILRYLGRSPLGRSAARKRDQAEKKPRRARATLGERWVGVATRHPVVTLVAGFAVIAVMALPAAGLQLSLPDNGSEPAGNTARDTYDLVAEEFGEGFNGPLIVTVDLLDSVDPVADMDRLGEDLGRIDGVREIAMATPEPSGSVGIVQVIPDSAPDSAETTDLVHELRDERERIEADYPVSDLRVTGITAVQADVSERLSASILPFGIFVVGLSIVLLIMVFRSIIVPIKAALGYVLSLAAGLGITSLVFVHGVGADALGVARTGSVVSFMPIILMAVLFGLAMDYEVFLVSRIAEARHRLGDAREAIRTGFASSAPVVAVAALIMVGVFIAFVPEDDATIKPIALALTVGVAVDAFIVRMTMVPAVLQLLGERAWGLPPALERGLPSFDVEGIGLQHQLSLEDWGADAVVAVRDLSLDDGGGAQVAGLHEFHAEASELAVISGGTPDVRRGVIMALAGRLTSFGGDVKSAGYVLPNQAWQARRRLPLIASENAAELRAVLEVRPPLLFIDDLPAVLAAADVPDSDIVAALADGVCVVTTAEDEDALSALAVPPPAATGHITQHGLPQREGSLVR</sequence>
<dbReference type="SUPFAM" id="SSF82866">
    <property type="entry name" value="Multidrug efflux transporter AcrB transmembrane domain"/>
    <property type="match status" value="2"/>
</dbReference>
<evidence type="ECO:0000256" key="1">
    <source>
        <dbReference type="ARBA" id="ARBA00004651"/>
    </source>
</evidence>
<name>A0A173LRM6_9ACTN</name>
<evidence type="ECO:0000313" key="8">
    <source>
        <dbReference type="EMBL" id="ANI94012.1"/>
    </source>
</evidence>
<feature type="domain" description="SSD" evidence="7">
    <location>
        <begin position="209"/>
        <end position="333"/>
    </location>
</feature>
<keyword evidence="4 6" id="KW-1133">Transmembrane helix</keyword>
<protein>
    <submittedName>
        <fullName evidence="8">Membrane protein YdfJ</fullName>
    </submittedName>
</protein>
<evidence type="ECO:0000256" key="3">
    <source>
        <dbReference type="ARBA" id="ARBA00022692"/>
    </source>
</evidence>
<evidence type="ECO:0000313" key="9">
    <source>
        <dbReference type="Proteomes" id="UP000186104"/>
    </source>
</evidence>
<feature type="transmembrane region" description="Helical" evidence="6">
    <location>
        <begin position="595"/>
        <end position="619"/>
    </location>
</feature>
<dbReference type="OrthoDB" id="7051771at2"/>